<proteinExistence type="predicted"/>
<dbReference type="EMBL" id="CP032698">
    <property type="protein sequence ID" value="AYG84983.1"/>
    <property type="molecule type" value="Genomic_DNA"/>
</dbReference>
<dbReference type="Proteomes" id="UP000271554">
    <property type="component" value="Chromosome"/>
</dbReference>
<accession>A0A387HQH8</accession>
<dbReference type="AlphaFoldDB" id="A0A387HQH8"/>
<gene>
    <name evidence="1" type="ORF">DWB77_07198</name>
</gene>
<protein>
    <submittedName>
        <fullName evidence="1">Uncharacterized protein</fullName>
    </submittedName>
</protein>
<dbReference type="KEGG" id="shun:DWB77_07198"/>
<organism evidence="1 2">
    <name type="scientific">Streptomyces hundungensis</name>
    <dbReference type="NCBI Taxonomy" id="1077946"/>
    <lineage>
        <taxon>Bacteria</taxon>
        <taxon>Bacillati</taxon>
        <taxon>Actinomycetota</taxon>
        <taxon>Actinomycetes</taxon>
        <taxon>Kitasatosporales</taxon>
        <taxon>Streptomycetaceae</taxon>
        <taxon>Streptomyces</taxon>
    </lineage>
</organism>
<dbReference type="RefSeq" id="WP_120726709.1">
    <property type="nucleotide sequence ID" value="NZ_CP032698.1"/>
</dbReference>
<evidence type="ECO:0000313" key="2">
    <source>
        <dbReference type="Proteomes" id="UP000271554"/>
    </source>
</evidence>
<dbReference type="OrthoDB" id="2895671at2"/>
<reference evidence="1 2" key="1">
    <citation type="submission" date="2018-10" db="EMBL/GenBank/DDBJ databases">
        <title>Relationship between Morphology and Antimicrobial Activity in Streptomyces.</title>
        <authorList>
            <person name="Kang H.J."/>
            <person name="Kim S.B."/>
        </authorList>
    </citation>
    <scope>NUCLEOTIDE SEQUENCE [LARGE SCALE GENOMIC DNA]</scope>
    <source>
        <strain evidence="1 2">BH38</strain>
    </source>
</reference>
<keyword evidence="2" id="KW-1185">Reference proteome</keyword>
<evidence type="ECO:0000313" key="1">
    <source>
        <dbReference type="EMBL" id="AYG84983.1"/>
    </source>
</evidence>
<sequence length="97" mass="10731">MAWASWTTVGIHVLPGVVQAEEFGQMQGDLTIHTTWSDHEAHLAVQYSGASEWYALVGSPVPCHSEEDSRAYHQAVVDGVREGERAQDVLRRLSRTA</sequence>
<name>A0A387HQH8_9ACTN</name>